<keyword evidence="1" id="KW-0106">Calcium</keyword>
<dbReference type="Gene3D" id="1.10.238.10">
    <property type="entry name" value="EF-hand"/>
    <property type="match status" value="2"/>
</dbReference>
<name>A0A1J4KW54_9EUKA</name>
<keyword evidence="4" id="KW-1185">Reference proteome</keyword>
<accession>A0A1J4KW54</accession>
<dbReference type="CDD" id="cd00051">
    <property type="entry name" value="EFh"/>
    <property type="match status" value="2"/>
</dbReference>
<dbReference type="AlphaFoldDB" id="A0A1J4KW54"/>
<dbReference type="SMART" id="SM00054">
    <property type="entry name" value="EFh"/>
    <property type="match status" value="3"/>
</dbReference>
<dbReference type="Proteomes" id="UP000179807">
    <property type="component" value="Unassembled WGS sequence"/>
</dbReference>
<dbReference type="Pfam" id="PF13499">
    <property type="entry name" value="EF-hand_7"/>
    <property type="match status" value="1"/>
</dbReference>
<reference evidence="3" key="1">
    <citation type="submission" date="2016-10" db="EMBL/GenBank/DDBJ databases">
        <authorList>
            <person name="Benchimol M."/>
            <person name="Almeida L.G."/>
            <person name="Vasconcelos A.T."/>
            <person name="Perreira-Neves A."/>
            <person name="Rosa I.A."/>
            <person name="Tasca T."/>
            <person name="Bogo M.R."/>
            <person name="de Souza W."/>
        </authorList>
    </citation>
    <scope>NUCLEOTIDE SEQUENCE [LARGE SCALE GENOMIC DNA]</scope>
    <source>
        <strain evidence="3">K</strain>
    </source>
</reference>
<dbReference type="Pfam" id="PF13833">
    <property type="entry name" value="EF-hand_8"/>
    <property type="match status" value="1"/>
</dbReference>
<dbReference type="PROSITE" id="PS00018">
    <property type="entry name" value="EF_HAND_1"/>
    <property type="match status" value="2"/>
</dbReference>
<dbReference type="PROSITE" id="PS50222">
    <property type="entry name" value="EF_HAND_2"/>
    <property type="match status" value="3"/>
</dbReference>
<organism evidence="3 4">
    <name type="scientific">Tritrichomonas foetus</name>
    <dbReference type="NCBI Taxonomy" id="1144522"/>
    <lineage>
        <taxon>Eukaryota</taxon>
        <taxon>Metamonada</taxon>
        <taxon>Parabasalia</taxon>
        <taxon>Tritrichomonadida</taxon>
        <taxon>Tritrichomonadidae</taxon>
        <taxon>Tritrichomonas</taxon>
    </lineage>
</organism>
<evidence type="ECO:0000256" key="1">
    <source>
        <dbReference type="ARBA" id="ARBA00022837"/>
    </source>
</evidence>
<gene>
    <name evidence="3" type="primary">CML9</name>
    <name evidence="3" type="ORF">TRFO_02898</name>
</gene>
<dbReference type="RefSeq" id="XP_068368689.1">
    <property type="nucleotide sequence ID" value="XM_068490974.1"/>
</dbReference>
<sequence>MKFTFTEKEIQEMAQQFLDLNTEGNGLLGEEAIDEYLKNVNVNPIFARLGFRLFDLDKDNALTFAEFALFLKGLSLLENDPKEFHQLVFESVDVDDNGQLDPNEFDLYCKLLGIDETAEESKAIVNSLDTEGKGMITFDELYDGLITPLTNKTQ</sequence>
<evidence type="ECO:0000313" key="3">
    <source>
        <dbReference type="EMBL" id="OHT15553.1"/>
    </source>
</evidence>
<dbReference type="GeneID" id="94825678"/>
<feature type="domain" description="EF-hand" evidence="2">
    <location>
        <begin position="116"/>
        <end position="151"/>
    </location>
</feature>
<dbReference type="SUPFAM" id="SSF47473">
    <property type="entry name" value="EF-hand"/>
    <property type="match status" value="1"/>
</dbReference>
<feature type="domain" description="EF-hand" evidence="2">
    <location>
        <begin position="80"/>
        <end position="115"/>
    </location>
</feature>
<dbReference type="VEuPathDB" id="TrichDB:TRFO_02898"/>
<dbReference type="GO" id="GO:0005509">
    <property type="term" value="F:calcium ion binding"/>
    <property type="evidence" value="ECO:0007669"/>
    <property type="project" value="InterPro"/>
</dbReference>
<proteinExistence type="predicted"/>
<dbReference type="EMBL" id="MLAK01000217">
    <property type="protein sequence ID" value="OHT15553.1"/>
    <property type="molecule type" value="Genomic_DNA"/>
</dbReference>
<evidence type="ECO:0000313" key="4">
    <source>
        <dbReference type="Proteomes" id="UP000179807"/>
    </source>
</evidence>
<feature type="domain" description="EF-hand" evidence="2">
    <location>
        <begin position="51"/>
        <end position="77"/>
    </location>
</feature>
<dbReference type="OrthoDB" id="26525at2759"/>
<dbReference type="InterPro" id="IPR018247">
    <property type="entry name" value="EF_Hand_1_Ca_BS"/>
</dbReference>
<protein>
    <submittedName>
        <fullName evidence="3">Calmodulin-like protein 9</fullName>
    </submittedName>
</protein>
<dbReference type="InterPro" id="IPR002048">
    <property type="entry name" value="EF_hand_dom"/>
</dbReference>
<comment type="caution">
    <text evidence="3">The sequence shown here is derived from an EMBL/GenBank/DDBJ whole genome shotgun (WGS) entry which is preliminary data.</text>
</comment>
<evidence type="ECO:0000259" key="2">
    <source>
        <dbReference type="PROSITE" id="PS50222"/>
    </source>
</evidence>
<dbReference type="InterPro" id="IPR011992">
    <property type="entry name" value="EF-hand-dom_pair"/>
</dbReference>